<evidence type="ECO:0000313" key="2">
    <source>
        <dbReference type="Proteomes" id="UP000238071"/>
    </source>
</evidence>
<sequence>MNMTIARKISSLVFLAIPGQAKIETVKPFKRAAKKRSKKSGV</sequence>
<reference evidence="1 2" key="1">
    <citation type="submission" date="2018-02" db="EMBL/GenBank/DDBJ databases">
        <title>Subsurface microbial communities from deep shales in Ohio and West Virginia, USA.</title>
        <authorList>
            <person name="Wrighton K."/>
        </authorList>
    </citation>
    <scope>NUCLEOTIDE SEQUENCE [LARGE SCALE GENOMIC DNA]</scope>
    <source>
        <strain evidence="1 2">OWC-G53F</strain>
    </source>
</reference>
<gene>
    <name evidence="1" type="ORF">B0F88_103350</name>
</gene>
<evidence type="ECO:0000313" key="1">
    <source>
        <dbReference type="EMBL" id="PPK72911.1"/>
    </source>
</evidence>
<proteinExistence type="predicted"/>
<dbReference type="AlphaFoldDB" id="A0A2S6H642"/>
<organism evidence="1 2">
    <name type="scientific">Methylobacter tundripaludum</name>
    <dbReference type="NCBI Taxonomy" id="173365"/>
    <lineage>
        <taxon>Bacteria</taxon>
        <taxon>Pseudomonadati</taxon>
        <taxon>Pseudomonadota</taxon>
        <taxon>Gammaproteobacteria</taxon>
        <taxon>Methylococcales</taxon>
        <taxon>Methylococcaceae</taxon>
        <taxon>Methylobacter</taxon>
    </lineage>
</organism>
<accession>A0A2S6H642</accession>
<dbReference type="RefSeq" id="WP_258076568.1">
    <property type="nucleotide sequence ID" value="NZ_PTIY01000003.1"/>
</dbReference>
<protein>
    <submittedName>
        <fullName evidence="1">Uncharacterized protein</fullName>
    </submittedName>
</protein>
<keyword evidence="2" id="KW-1185">Reference proteome</keyword>
<name>A0A2S6H642_9GAMM</name>
<dbReference type="Proteomes" id="UP000238071">
    <property type="component" value="Unassembled WGS sequence"/>
</dbReference>
<comment type="caution">
    <text evidence="1">The sequence shown here is derived from an EMBL/GenBank/DDBJ whole genome shotgun (WGS) entry which is preliminary data.</text>
</comment>
<dbReference type="EMBL" id="PTIY01000003">
    <property type="protein sequence ID" value="PPK72911.1"/>
    <property type="molecule type" value="Genomic_DNA"/>
</dbReference>